<evidence type="ECO:0000256" key="4">
    <source>
        <dbReference type="ARBA" id="ARBA00047942"/>
    </source>
</evidence>
<comment type="caution">
    <text evidence="7">The sequence shown here is derived from an EMBL/GenBank/DDBJ whole genome shotgun (WGS) entry which is preliminary data.</text>
</comment>
<dbReference type="EMBL" id="ABVR01000045">
    <property type="protein sequence ID" value="EEG88369.1"/>
    <property type="molecule type" value="Genomic_DNA"/>
</dbReference>
<proteinExistence type="predicted"/>
<evidence type="ECO:0000256" key="3">
    <source>
        <dbReference type="ARBA" id="ARBA00022679"/>
    </source>
</evidence>
<evidence type="ECO:0000259" key="5">
    <source>
        <dbReference type="Pfam" id="PF20464"/>
    </source>
</evidence>
<reference evidence="7 8" key="1">
    <citation type="submission" date="2009-02" db="EMBL/GenBank/DDBJ databases">
        <authorList>
            <person name="Fulton L."/>
            <person name="Clifton S."/>
            <person name="Fulton B."/>
            <person name="Xu J."/>
            <person name="Minx P."/>
            <person name="Pepin K.H."/>
            <person name="Johnson M."/>
            <person name="Bhonagiri V."/>
            <person name="Nash W.E."/>
            <person name="Mardis E.R."/>
            <person name="Wilson R.K."/>
        </authorList>
    </citation>
    <scope>NUCLEOTIDE SEQUENCE [LARGE SCALE GENOMIC DNA]</scope>
    <source>
        <strain evidence="7 8">ATCC 27758</strain>
    </source>
</reference>
<protein>
    <recommendedName>
        <fullName evidence="1">site-specific DNA-methyltransferase (adenine-specific)</fullName>
        <ecNumber evidence="1">2.1.1.72</ecNumber>
    </recommendedName>
</protein>
<accession>C0BEU2</accession>
<feature type="domain" description="MmeI-like helicase spacer" evidence="6">
    <location>
        <begin position="172"/>
        <end position="247"/>
    </location>
</feature>
<dbReference type="InterPro" id="IPR046817">
    <property type="entry name" value="MmeI_N"/>
</dbReference>
<dbReference type="InterPro" id="IPR029063">
    <property type="entry name" value="SAM-dependent_MTases_sf"/>
</dbReference>
<dbReference type="GO" id="GO:0009007">
    <property type="term" value="F:site-specific DNA-methyltransferase (adenine-specific) activity"/>
    <property type="evidence" value="ECO:0007669"/>
    <property type="project" value="UniProtKB-EC"/>
</dbReference>
<dbReference type="SUPFAM" id="SSF53335">
    <property type="entry name" value="S-adenosyl-L-methionine-dependent methyltransferases"/>
    <property type="match status" value="1"/>
</dbReference>
<comment type="catalytic activity">
    <reaction evidence="4">
        <text>a 2'-deoxyadenosine in DNA + S-adenosyl-L-methionine = an N(6)-methyl-2'-deoxyadenosine in DNA + S-adenosyl-L-homocysteine + H(+)</text>
        <dbReference type="Rhea" id="RHEA:15197"/>
        <dbReference type="Rhea" id="RHEA-COMP:12418"/>
        <dbReference type="Rhea" id="RHEA-COMP:12419"/>
        <dbReference type="ChEBI" id="CHEBI:15378"/>
        <dbReference type="ChEBI" id="CHEBI:57856"/>
        <dbReference type="ChEBI" id="CHEBI:59789"/>
        <dbReference type="ChEBI" id="CHEBI:90615"/>
        <dbReference type="ChEBI" id="CHEBI:90616"/>
        <dbReference type="EC" id="2.1.1.72"/>
    </reaction>
</comment>
<evidence type="ECO:0000256" key="2">
    <source>
        <dbReference type="ARBA" id="ARBA00022603"/>
    </source>
</evidence>
<evidence type="ECO:0000259" key="6">
    <source>
        <dbReference type="Pfam" id="PF20465"/>
    </source>
</evidence>
<dbReference type="PANTHER" id="PTHR33841:SF1">
    <property type="entry name" value="DNA METHYLTRANSFERASE A"/>
    <property type="match status" value="1"/>
</dbReference>
<evidence type="ECO:0000256" key="1">
    <source>
        <dbReference type="ARBA" id="ARBA00011900"/>
    </source>
</evidence>
<evidence type="ECO:0000313" key="7">
    <source>
        <dbReference type="EMBL" id="EEG88369.1"/>
    </source>
</evidence>
<dbReference type="InterPro" id="IPR050953">
    <property type="entry name" value="N4_N6_ade-DNA_methylase"/>
</dbReference>
<evidence type="ECO:0000313" key="8">
    <source>
        <dbReference type="Proteomes" id="UP000003793"/>
    </source>
</evidence>
<reference evidence="7 8" key="2">
    <citation type="submission" date="2009-03" db="EMBL/GenBank/DDBJ databases">
        <title>Draft genome sequence of Coprococcus comes (ATCC 27758).</title>
        <authorList>
            <person name="Sudarsanam P."/>
            <person name="Ley R."/>
            <person name="Guruge J."/>
            <person name="Turnbaugh P.J."/>
            <person name="Mahowald M."/>
            <person name="Liep D."/>
            <person name="Gordon J."/>
        </authorList>
    </citation>
    <scope>NUCLEOTIDE SEQUENCE [LARGE SCALE GENOMIC DNA]</scope>
    <source>
        <strain evidence="7 8">ATCC 27758</strain>
    </source>
</reference>
<sequence>MDNVTERLNFEKKVVIDGNTKRIDVYIPETRVIIEQKSLGKALDQKIRNSGDVDLTPFEQADRYNGKLTFDERARWIVTSNFAEIWIYDMNQKQPEPTKIALDELQSKYPLLDFLVKKEVKTISHEMEVSIKAGGIVGLIYDAFLKQYRIPDIKEKDETFEQKEKREHKLKSLNALCVRIVFCLYAEDAGIFGKRNMFHDYLETYEVKDCRRALLELFKILDTPVSERDEYLEEELAQFPYVNGGLFADETIEIPPFTEEIKELLLTKASEDFDWSDISPTIFGAVFESTLNPETRRSGGMHYTSIENIHKVISPLFLEDLQKEFDSIRAIQVKRTRDKNWKNSKINWHHLHFLILRVVLEISLQKHTCRFVVWRMR</sequence>
<gene>
    <name evidence="7" type="ORF">COPCOM_03704</name>
</gene>
<feature type="domain" description="MmeI-like N-terminal" evidence="5">
    <location>
        <begin position="11"/>
        <end position="147"/>
    </location>
</feature>
<dbReference type="EC" id="2.1.1.72" evidence="1"/>
<dbReference type="Proteomes" id="UP000003793">
    <property type="component" value="Unassembled WGS sequence"/>
</dbReference>
<dbReference type="HOGENOM" id="CLU_731237_0_0_9"/>
<dbReference type="PANTHER" id="PTHR33841">
    <property type="entry name" value="DNA METHYLTRANSFERASE YEEA-RELATED"/>
    <property type="match status" value="1"/>
</dbReference>
<dbReference type="AlphaFoldDB" id="C0BEU2"/>
<name>C0BEU2_9FIRM</name>
<organism evidence="7 8">
    <name type="scientific">Coprococcus comes ATCC 27758</name>
    <dbReference type="NCBI Taxonomy" id="470146"/>
    <lineage>
        <taxon>Bacteria</taxon>
        <taxon>Bacillati</taxon>
        <taxon>Bacillota</taxon>
        <taxon>Clostridia</taxon>
        <taxon>Lachnospirales</taxon>
        <taxon>Lachnospiraceae</taxon>
        <taxon>Coprococcus</taxon>
    </lineage>
</organism>
<keyword evidence="3" id="KW-0808">Transferase</keyword>
<dbReference type="REBASE" id="21610">
    <property type="entry name" value="CcoMI"/>
</dbReference>
<keyword evidence="2" id="KW-0489">Methyltransferase</keyword>
<dbReference type="InterPro" id="IPR046819">
    <property type="entry name" value="MmeI_hel"/>
</dbReference>
<dbReference type="Pfam" id="PF20464">
    <property type="entry name" value="MmeI_N"/>
    <property type="match status" value="1"/>
</dbReference>
<dbReference type="Pfam" id="PF20465">
    <property type="entry name" value="MmeI_hel"/>
    <property type="match status" value="1"/>
</dbReference>
<dbReference type="GO" id="GO:0032259">
    <property type="term" value="P:methylation"/>
    <property type="evidence" value="ECO:0007669"/>
    <property type="project" value="UniProtKB-KW"/>
</dbReference>